<feature type="chain" id="PRO_5045935811" evidence="3">
    <location>
        <begin position="21"/>
        <end position="418"/>
    </location>
</feature>
<dbReference type="CDD" id="cd13585">
    <property type="entry name" value="PBP2_TMBP_like"/>
    <property type="match status" value="1"/>
</dbReference>
<dbReference type="EMBL" id="CP094929">
    <property type="protein sequence ID" value="UOM51585.1"/>
    <property type="molecule type" value="Genomic_DNA"/>
</dbReference>
<dbReference type="RefSeq" id="WP_244773077.1">
    <property type="nucleotide sequence ID" value="NZ_CP094929.1"/>
</dbReference>
<dbReference type="PANTHER" id="PTHR43649">
    <property type="entry name" value="ARABINOSE-BINDING PROTEIN-RELATED"/>
    <property type="match status" value="1"/>
</dbReference>
<protein>
    <submittedName>
        <fullName evidence="4">Sugar ABC transporter substrate-binding protein</fullName>
    </submittedName>
</protein>
<evidence type="ECO:0000313" key="4">
    <source>
        <dbReference type="EMBL" id="UOM51585.1"/>
    </source>
</evidence>
<evidence type="ECO:0000256" key="2">
    <source>
        <dbReference type="ARBA" id="ARBA00008520"/>
    </source>
</evidence>
<dbReference type="Proteomes" id="UP000829708">
    <property type="component" value="Chromosome"/>
</dbReference>
<dbReference type="InterPro" id="IPR006059">
    <property type="entry name" value="SBP"/>
</dbReference>
<keyword evidence="5" id="KW-1185">Reference proteome</keyword>
<dbReference type="InterPro" id="IPR050490">
    <property type="entry name" value="Bact_solute-bd_prot1"/>
</dbReference>
<evidence type="ECO:0000256" key="3">
    <source>
        <dbReference type="SAM" id="SignalP"/>
    </source>
</evidence>
<keyword evidence="3" id="KW-0732">Signal</keyword>
<accession>A0ABY4DC80</accession>
<dbReference type="Pfam" id="PF13416">
    <property type="entry name" value="SBP_bac_8"/>
    <property type="match status" value="1"/>
</dbReference>
<evidence type="ECO:0000256" key="1">
    <source>
        <dbReference type="ARBA" id="ARBA00004418"/>
    </source>
</evidence>
<proteinExistence type="inferred from homology"/>
<dbReference type="Gene3D" id="3.40.190.10">
    <property type="entry name" value="Periplasmic binding protein-like II"/>
    <property type="match status" value="1"/>
</dbReference>
<organism evidence="4 5">
    <name type="scientific">Sphaerochaeta associata</name>
    <dbReference type="NCBI Taxonomy" id="1129264"/>
    <lineage>
        <taxon>Bacteria</taxon>
        <taxon>Pseudomonadati</taxon>
        <taxon>Spirochaetota</taxon>
        <taxon>Spirochaetia</taxon>
        <taxon>Spirochaetales</taxon>
        <taxon>Sphaerochaetaceae</taxon>
        <taxon>Sphaerochaeta</taxon>
    </lineage>
</organism>
<reference evidence="5" key="1">
    <citation type="journal article" date="2024" name="J Bioinform Genom">
        <title>Complete genome sequence of the type strain bacterium Sphaerochaeta associata GLS2t (VKM B-2742)t.</title>
        <authorList>
            <person name="Troshina O.Y."/>
            <person name="Tepeeva A.N."/>
            <person name="Arzamasceva V.O."/>
            <person name="Whitman W.B."/>
            <person name="Varghese N."/>
            <person name="Shapiro N."/>
            <person name="Woyke T."/>
            <person name="Kripides N.C."/>
            <person name="Vasilenko O.V."/>
        </authorList>
    </citation>
    <scope>NUCLEOTIDE SEQUENCE [LARGE SCALE GENOMIC DNA]</scope>
    <source>
        <strain evidence="5">GLS2T</strain>
    </source>
</reference>
<dbReference type="SUPFAM" id="SSF53850">
    <property type="entry name" value="Periplasmic binding protein-like II"/>
    <property type="match status" value="1"/>
</dbReference>
<dbReference type="PANTHER" id="PTHR43649:SF12">
    <property type="entry name" value="DIACETYLCHITOBIOSE BINDING PROTEIN DASA"/>
    <property type="match status" value="1"/>
</dbReference>
<sequence>MKKVIVTLMILLLATTAMFAAGTKEEGAKKDVTLSVLWFNDANESDVFLKTMDEYLKANPHVKLDLQIVAYNEYDQKLKLMISGGNPPDLARITTNTLSVVVDSLEPIENHVADVEAVKKQYLPSMVAFATNKEGKFIAYPTEATANGMLVNKTAFDKAGIDVDEVSKTWTWSEWETIVKKVIAANPAMKYGLAVDFTPHRFSTLMYQWNGRFLNEDQSNIKFNNPGTIATLKWFKHLHDEGLVPKSVWLGSENPAELFQAGLVAGHIGGSWNINTYNKNVKDFEWKAVRMPKGAINSSVPGGKFVASFKGAKNQEEAFKFMAAFADKSHNEMYSRDTFNIPSRNDAQVTYPSNSGDFEVFLEELKVTPAYTANEWKNTNLSKVTTYIREQIVEVLLGNITAEQAVANVDNRGATFFK</sequence>
<comment type="subcellular location">
    <subcellularLocation>
        <location evidence="1">Periplasm</location>
    </subcellularLocation>
</comment>
<name>A0ABY4DC80_9SPIR</name>
<comment type="similarity">
    <text evidence="2">Belongs to the bacterial solute-binding protein 1 family.</text>
</comment>
<feature type="signal peptide" evidence="3">
    <location>
        <begin position="1"/>
        <end position="20"/>
    </location>
</feature>
<gene>
    <name evidence="4" type="ORF">MUG09_02200</name>
</gene>
<evidence type="ECO:0000313" key="5">
    <source>
        <dbReference type="Proteomes" id="UP000829708"/>
    </source>
</evidence>